<gene>
    <name evidence="8" type="primary">BUD16</name>
    <name evidence="8" type="ORF">HK105_203218</name>
</gene>
<dbReference type="NCBIfam" id="TIGR00687">
    <property type="entry name" value="pyridox_kin"/>
    <property type="match status" value="1"/>
</dbReference>
<dbReference type="InterPro" id="IPR029056">
    <property type="entry name" value="Ribokinase-like"/>
</dbReference>
<dbReference type="Gene3D" id="3.40.1190.20">
    <property type="match status" value="1"/>
</dbReference>
<comment type="caution">
    <text evidence="8">The sequence shown here is derived from an EMBL/GenBank/DDBJ whole genome shotgun (WGS) entry which is preliminary data.</text>
</comment>
<organism evidence="8 9">
    <name type="scientific">Polyrhizophydium stewartii</name>
    <dbReference type="NCBI Taxonomy" id="2732419"/>
    <lineage>
        <taxon>Eukaryota</taxon>
        <taxon>Fungi</taxon>
        <taxon>Fungi incertae sedis</taxon>
        <taxon>Chytridiomycota</taxon>
        <taxon>Chytridiomycota incertae sedis</taxon>
        <taxon>Chytridiomycetes</taxon>
        <taxon>Rhizophydiales</taxon>
        <taxon>Rhizophydiales incertae sedis</taxon>
        <taxon>Polyrhizophydium</taxon>
    </lineage>
</organism>
<dbReference type="InterPro" id="IPR013749">
    <property type="entry name" value="PM/HMP-P_kinase-1"/>
</dbReference>
<reference evidence="8 9" key="1">
    <citation type="submission" date="2023-09" db="EMBL/GenBank/DDBJ databases">
        <title>Pangenome analysis of Batrachochytrium dendrobatidis and related Chytrids.</title>
        <authorList>
            <person name="Yacoub M.N."/>
            <person name="Stajich J.E."/>
            <person name="James T.Y."/>
        </authorList>
    </citation>
    <scope>NUCLEOTIDE SEQUENCE [LARGE SCALE GENOMIC DNA]</scope>
    <source>
        <strain evidence="8 9">JEL0888</strain>
    </source>
</reference>
<sequence>MSVLSIQSHVVHGYVGNKAATFPLQLLGFDVDPLNTVQFSNHTGYPVFRGERLEGTQFQTLVEGLRLNGLLGAYSHVLTGYVGRPSSLEAICDLVEQLKQARPSTTIFVDPVMGDEGKLYVPSELLPIYRDKLLRLSHIVTPNSFEAELLTGAPVRTAERACEALRQIHALGPRVVIITSAELEGDPGRLHLFASISEGGSADGPPAPSVRGITISFAKRTGWFTGTGDLFAALMLAHLGSIGDLTFEGLAAGCEKAVWTMQQVLAKTAEAAAEEAASAERVGDGAAVARARELRIVQSRDLIMAPQRVASRALAL</sequence>
<keyword evidence="9" id="KW-1185">Reference proteome</keyword>
<evidence type="ECO:0000313" key="8">
    <source>
        <dbReference type="EMBL" id="KAL2917154.1"/>
    </source>
</evidence>
<evidence type="ECO:0000256" key="1">
    <source>
        <dbReference type="ARBA" id="ARBA00008805"/>
    </source>
</evidence>
<dbReference type="GO" id="GO:0008478">
    <property type="term" value="F:pyridoxal kinase activity"/>
    <property type="evidence" value="ECO:0007669"/>
    <property type="project" value="UniProtKB-EC"/>
</dbReference>
<keyword evidence="4" id="KW-0547">Nucleotide-binding</keyword>
<evidence type="ECO:0000256" key="5">
    <source>
        <dbReference type="ARBA" id="ARBA00022777"/>
    </source>
</evidence>
<dbReference type="Pfam" id="PF08543">
    <property type="entry name" value="Phos_pyr_kin"/>
    <property type="match status" value="1"/>
</dbReference>
<evidence type="ECO:0000256" key="3">
    <source>
        <dbReference type="ARBA" id="ARBA00022679"/>
    </source>
</evidence>
<keyword evidence="3 8" id="KW-0808">Transferase</keyword>
<comment type="similarity">
    <text evidence="1">Belongs to the pyridoxine kinase family.</text>
</comment>
<dbReference type="SUPFAM" id="SSF53613">
    <property type="entry name" value="Ribokinase-like"/>
    <property type="match status" value="1"/>
</dbReference>
<dbReference type="InterPro" id="IPR004625">
    <property type="entry name" value="PyrdxlKinase"/>
</dbReference>
<dbReference type="PANTHER" id="PTHR10534">
    <property type="entry name" value="PYRIDOXAL KINASE"/>
    <property type="match status" value="1"/>
</dbReference>
<evidence type="ECO:0000313" key="9">
    <source>
        <dbReference type="Proteomes" id="UP001527925"/>
    </source>
</evidence>
<dbReference type="PANTHER" id="PTHR10534:SF2">
    <property type="entry name" value="PYRIDOXAL KINASE"/>
    <property type="match status" value="1"/>
</dbReference>
<evidence type="ECO:0000256" key="6">
    <source>
        <dbReference type="ARBA" id="ARBA00022840"/>
    </source>
</evidence>
<dbReference type="CDD" id="cd01173">
    <property type="entry name" value="pyridoxal_pyridoxamine_kinase"/>
    <property type="match status" value="1"/>
</dbReference>
<feature type="domain" description="Pyridoxamine kinase/Phosphomethylpyrimidine kinase" evidence="7">
    <location>
        <begin position="87"/>
        <end position="188"/>
    </location>
</feature>
<dbReference type="EMBL" id="JADGIZ020000012">
    <property type="protein sequence ID" value="KAL2917154.1"/>
    <property type="molecule type" value="Genomic_DNA"/>
</dbReference>
<dbReference type="EC" id="2.7.1.35" evidence="2"/>
<protein>
    <recommendedName>
        <fullName evidence="2">pyridoxal kinase</fullName>
        <ecNumber evidence="2">2.7.1.35</ecNumber>
    </recommendedName>
</protein>
<dbReference type="Proteomes" id="UP001527925">
    <property type="component" value="Unassembled WGS sequence"/>
</dbReference>
<name>A0ABR4NC76_9FUNG</name>
<evidence type="ECO:0000259" key="7">
    <source>
        <dbReference type="Pfam" id="PF08543"/>
    </source>
</evidence>
<evidence type="ECO:0000256" key="2">
    <source>
        <dbReference type="ARBA" id="ARBA00012104"/>
    </source>
</evidence>
<proteinExistence type="inferred from homology"/>
<evidence type="ECO:0000256" key="4">
    <source>
        <dbReference type="ARBA" id="ARBA00022741"/>
    </source>
</evidence>
<keyword evidence="5 8" id="KW-0418">Kinase</keyword>
<keyword evidence="6" id="KW-0067">ATP-binding</keyword>
<accession>A0ABR4NC76</accession>